<dbReference type="EMBL" id="DRNF01000096">
    <property type="protein sequence ID" value="HHJ80289.1"/>
    <property type="molecule type" value="Genomic_DNA"/>
</dbReference>
<reference evidence="2" key="1">
    <citation type="journal article" date="2020" name="mSystems">
        <title>Genome- and Community-Level Interaction Insights into Carbon Utilization and Element Cycling Functions of Hydrothermarchaeota in Hydrothermal Sediment.</title>
        <authorList>
            <person name="Zhou Z."/>
            <person name="Liu Y."/>
            <person name="Xu W."/>
            <person name="Pan J."/>
            <person name="Luo Z.H."/>
            <person name="Li M."/>
        </authorList>
    </citation>
    <scope>NUCLEOTIDE SEQUENCE [LARGE SCALE GENOMIC DNA]</scope>
    <source>
        <strain evidence="2">HyVt-505</strain>
    </source>
</reference>
<dbReference type="InterPro" id="IPR008249">
    <property type="entry name" value="UPF0231"/>
</dbReference>
<sequence length="124" mass="14419">MDYEFRRNLYGRYQAVFSMGHEALGLWLTEELATDQQMIVALLSKIEQLQARQRWQYQQPGREFILTMNQDGVEVRAALLDDMTDEAPDELNHYDQESYACCGLDDFRQLLQSWAAFIKTSATG</sequence>
<name>A0A832J396_9GAMM</name>
<comment type="caution">
    <text evidence="2">The sequence shown here is derived from an EMBL/GenBank/DDBJ whole genome shotgun (WGS) entry which is preliminary data.</text>
</comment>
<protein>
    <submittedName>
        <fullName evidence="2">UPF0231 family protein</fullName>
    </submittedName>
</protein>
<gene>
    <name evidence="2" type="ORF">ENJ65_01495</name>
</gene>
<dbReference type="Pfam" id="PF06062">
    <property type="entry name" value="UPF0231"/>
    <property type="match status" value="1"/>
</dbReference>
<evidence type="ECO:0000256" key="1">
    <source>
        <dbReference type="ARBA" id="ARBA00005367"/>
    </source>
</evidence>
<organism evidence="2">
    <name type="scientific">Candidatus Tenderia electrophaga</name>
    <dbReference type="NCBI Taxonomy" id="1748243"/>
    <lineage>
        <taxon>Bacteria</taxon>
        <taxon>Pseudomonadati</taxon>
        <taxon>Pseudomonadota</taxon>
        <taxon>Gammaproteobacteria</taxon>
        <taxon>Candidatus Tenderiales</taxon>
        <taxon>Candidatus Tenderiaceae</taxon>
        <taxon>Candidatus Tenderia</taxon>
    </lineage>
</organism>
<dbReference type="AlphaFoldDB" id="A0A832J396"/>
<accession>A0A832J396</accession>
<proteinExistence type="inferred from homology"/>
<comment type="similarity">
    <text evidence="1">Belongs to the UPF0231 family.</text>
</comment>
<evidence type="ECO:0000313" key="2">
    <source>
        <dbReference type="EMBL" id="HHJ80289.1"/>
    </source>
</evidence>
<dbReference type="Proteomes" id="UP000885832">
    <property type="component" value="Unassembled WGS sequence"/>
</dbReference>
<dbReference type="PIRSF" id="PIRSF006287">
    <property type="entry name" value="UCP006287"/>
    <property type="match status" value="1"/>
</dbReference>